<accession>A0A512JMR9</accession>
<keyword evidence="1" id="KW-0472">Membrane</keyword>
<evidence type="ECO:0000313" key="2">
    <source>
        <dbReference type="EMBL" id="GEP11218.1"/>
    </source>
</evidence>
<proteinExistence type="predicted"/>
<reference evidence="2 3" key="1">
    <citation type="submission" date="2019-07" db="EMBL/GenBank/DDBJ databases">
        <title>Whole genome shotgun sequence of Methylobacterium gnaphalii NBRC 107716.</title>
        <authorList>
            <person name="Hosoyama A."/>
            <person name="Uohara A."/>
            <person name="Ohji S."/>
            <person name="Ichikawa N."/>
        </authorList>
    </citation>
    <scope>NUCLEOTIDE SEQUENCE [LARGE SCALE GENOMIC DNA]</scope>
    <source>
        <strain evidence="2 3">NBRC 107716</strain>
    </source>
</reference>
<keyword evidence="1" id="KW-0812">Transmembrane</keyword>
<feature type="transmembrane region" description="Helical" evidence="1">
    <location>
        <begin position="24"/>
        <end position="43"/>
    </location>
</feature>
<dbReference type="AlphaFoldDB" id="A0A512JMR9"/>
<name>A0A512JMR9_9HYPH</name>
<evidence type="ECO:0000313" key="3">
    <source>
        <dbReference type="Proteomes" id="UP000321750"/>
    </source>
</evidence>
<sequence length="82" mass="8680">MCTTFIGLVKIVEARTGPSHVDEGAALTALVFLASAGSSYLSMRWPTEGRLSTKLEAAADICFVLGLISLSVISVLFAYEVL</sequence>
<gene>
    <name evidence="2" type="ORF">MGN01_30630</name>
</gene>
<dbReference type="Proteomes" id="UP000321750">
    <property type="component" value="Unassembled WGS sequence"/>
</dbReference>
<dbReference type="EMBL" id="BJZV01000016">
    <property type="protein sequence ID" value="GEP11218.1"/>
    <property type="molecule type" value="Genomic_DNA"/>
</dbReference>
<evidence type="ECO:0000256" key="1">
    <source>
        <dbReference type="SAM" id="Phobius"/>
    </source>
</evidence>
<comment type="caution">
    <text evidence="2">The sequence shown here is derived from an EMBL/GenBank/DDBJ whole genome shotgun (WGS) entry which is preliminary data.</text>
</comment>
<organism evidence="2 3">
    <name type="scientific">Methylobacterium gnaphalii</name>
    <dbReference type="NCBI Taxonomy" id="1010610"/>
    <lineage>
        <taxon>Bacteria</taxon>
        <taxon>Pseudomonadati</taxon>
        <taxon>Pseudomonadota</taxon>
        <taxon>Alphaproteobacteria</taxon>
        <taxon>Hyphomicrobiales</taxon>
        <taxon>Methylobacteriaceae</taxon>
        <taxon>Methylobacterium</taxon>
    </lineage>
</organism>
<keyword evidence="3" id="KW-1185">Reference proteome</keyword>
<keyword evidence="1" id="KW-1133">Transmembrane helix</keyword>
<protein>
    <submittedName>
        <fullName evidence="2">Uncharacterized protein</fullName>
    </submittedName>
</protein>
<feature type="transmembrane region" description="Helical" evidence="1">
    <location>
        <begin position="55"/>
        <end position="79"/>
    </location>
</feature>